<accession>A0AAU8GXA3</accession>
<dbReference type="Pfam" id="PF00596">
    <property type="entry name" value="Aldolase_II"/>
    <property type="match status" value="1"/>
</dbReference>
<organism evidence="4">
    <name type="scientific">Thermodesulfovibrio autotrophicus</name>
    <dbReference type="NCBI Taxonomy" id="3118333"/>
    <lineage>
        <taxon>Bacteria</taxon>
        <taxon>Pseudomonadati</taxon>
        <taxon>Nitrospirota</taxon>
        <taxon>Thermodesulfovibrionia</taxon>
        <taxon>Thermodesulfovibrionales</taxon>
        <taxon>Thermodesulfovibrionaceae</taxon>
        <taxon>Thermodesulfovibrio</taxon>
    </lineage>
</organism>
<dbReference type="EMBL" id="CP144373">
    <property type="protein sequence ID" value="XCH46036.1"/>
    <property type="molecule type" value="Genomic_DNA"/>
</dbReference>
<dbReference type="InterPro" id="IPR050197">
    <property type="entry name" value="Aldolase_class_II_sugar_metab"/>
</dbReference>
<dbReference type="GO" id="GO:0016832">
    <property type="term" value="F:aldehyde-lyase activity"/>
    <property type="evidence" value="ECO:0007669"/>
    <property type="project" value="TreeGrafter"/>
</dbReference>
<evidence type="ECO:0000259" key="3">
    <source>
        <dbReference type="SMART" id="SM01007"/>
    </source>
</evidence>
<dbReference type="GO" id="GO:0005829">
    <property type="term" value="C:cytosol"/>
    <property type="evidence" value="ECO:0007669"/>
    <property type="project" value="TreeGrafter"/>
</dbReference>
<dbReference type="InterPro" id="IPR036409">
    <property type="entry name" value="Aldolase_II/adducin_N_sf"/>
</dbReference>
<dbReference type="GO" id="GO:0019323">
    <property type="term" value="P:pentose catabolic process"/>
    <property type="evidence" value="ECO:0007669"/>
    <property type="project" value="TreeGrafter"/>
</dbReference>
<keyword evidence="1" id="KW-0479">Metal-binding</keyword>
<dbReference type="SUPFAM" id="SSF53639">
    <property type="entry name" value="AraD/HMP-PK domain-like"/>
    <property type="match status" value="1"/>
</dbReference>
<dbReference type="SMART" id="SM01007">
    <property type="entry name" value="Aldolase_II"/>
    <property type="match status" value="1"/>
</dbReference>
<sequence length="191" mass="21362">MQWKKEREEVVKIAKRIYKKGLVTGCSGNISMRLKENLIAITAKSKSYNTMKASDVVIIDFNENVIEGDREPSSERKLHIEIYKAREDVNAVIHTHSTFACTMAALNLSLPSILDEQMDVLGGQIDVTKYAPSGTKELAAEVVKALGNKKAVFLSRHGAVSVGYNMEEAFSVCELLEKLCKIYILIRLIQR</sequence>
<dbReference type="PANTHER" id="PTHR22789">
    <property type="entry name" value="FUCULOSE PHOSPHATE ALDOLASE"/>
    <property type="match status" value="1"/>
</dbReference>
<dbReference type="RefSeq" id="WP_353683575.1">
    <property type="nucleotide sequence ID" value="NZ_CP144373.1"/>
</dbReference>
<evidence type="ECO:0000256" key="1">
    <source>
        <dbReference type="ARBA" id="ARBA00022723"/>
    </source>
</evidence>
<evidence type="ECO:0000256" key="2">
    <source>
        <dbReference type="ARBA" id="ARBA00023239"/>
    </source>
</evidence>
<name>A0AAU8GXA3_9BACT</name>
<dbReference type="Gene3D" id="3.40.225.10">
    <property type="entry name" value="Class II aldolase/adducin N-terminal domain"/>
    <property type="match status" value="1"/>
</dbReference>
<dbReference type="InterPro" id="IPR001303">
    <property type="entry name" value="Aldolase_II/adducin_N"/>
</dbReference>
<gene>
    <name evidence="4" type="ORF">V4D30_06770</name>
</gene>
<evidence type="ECO:0000313" key="4">
    <source>
        <dbReference type="EMBL" id="XCH46036.1"/>
    </source>
</evidence>
<feature type="domain" description="Class II aldolase/adducin N-terminal" evidence="3">
    <location>
        <begin position="8"/>
        <end position="184"/>
    </location>
</feature>
<dbReference type="AlphaFoldDB" id="A0AAU8GXA3"/>
<protein>
    <submittedName>
        <fullName evidence="4">Class II aldolase/adducin family protein</fullName>
    </submittedName>
</protein>
<dbReference type="PANTHER" id="PTHR22789:SF0">
    <property type="entry name" value="3-OXO-TETRONATE 4-PHOSPHATE DECARBOXYLASE-RELATED"/>
    <property type="match status" value="1"/>
</dbReference>
<reference evidence="4" key="1">
    <citation type="submission" date="2024-01" db="EMBL/GenBank/DDBJ databases">
        <title>The first autotrophic representatives of the genus Thermodesulfovibrio.</title>
        <authorList>
            <person name="Maltseva A.I."/>
            <person name="Elcheninov A.G."/>
            <person name="Kublanov I.V."/>
            <person name="Lebedinsky A.V."/>
            <person name="Frolov E.N."/>
        </authorList>
    </citation>
    <scope>NUCLEOTIDE SEQUENCE</scope>
    <source>
        <strain evidence="4">3907-1M</strain>
    </source>
</reference>
<dbReference type="KEGG" id="taut:V4D30_06770"/>
<keyword evidence="2" id="KW-0456">Lyase</keyword>
<proteinExistence type="predicted"/>
<dbReference type="GO" id="GO:0046872">
    <property type="term" value="F:metal ion binding"/>
    <property type="evidence" value="ECO:0007669"/>
    <property type="project" value="UniProtKB-KW"/>
</dbReference>